<protein>
    <submittedName>
        <fullName evidence="16">TonB-dependent receptor</fullName>
    </submittedName>
</protein>
<keyword evidence="10 11" id="KW-0998">Cell outer membrane</keyword>
<evidence type="ECO:0000256" key="5">
    <source>
        <dbReference type="ARBA" id="ARBA00022692"/>
    </source>
</evidence>
<evidence type="ECO:0000256" key="7">
    <source>
        <dbReference type="ARBA" id="ARBA00023065"/>
    </source>
</evidence>
<evidence type="ECO:0000313" key="16">
    <source>
        <dbReference type="EMBL" id="KID56790.1"/>
    </source>
</evidence>
<name>A0A0C1QBK3_9GAMM</name>
<dbReference type="EMBL" id="JWIC01000006">
    <property type="protein sequence ID" value="KID56790.1"/>
    <property type="molecule type" value="Genomic_DNA"/>
</dbReference>
<gene>
    <name evidence="16" type="ORF">JF50_12850</name>
</gene>
<evidence type="ECO:0000256" key="2">
    <source>
        <dbReference type="ARBA" id="ARBA00022448"/>
    </source>
</evidence>
<evidence type="ECO:0000256" key="13">
    <source>
        <dbReference type="SAM" id="SignalP"/>
    </source>
</evidence>
<evidence type="ECO:0000256" key="1">
    <source>
        <dbReference type="ARBA" id="ARBA00004571"/>
    </source>
</evidence>
<dbReference type="PANTHER" id="PTHR32552:SF81">
    <property type="entry name" value="TONB-DEPENDENT OUTER MEMBRANE RECEPTOR"/>
    <property type="match status" value="1"/>
</dbReference>
<dbReference type="PROSITE" id="PS52016">
    <property type="entry name" value="TONB_DEPENDENT_REC_3"/>
    <property type="match status" value="1"/>
</dbReference>
<comment type="similarity">
    <text evidence="11 12">Belongs to the TonB-dependent receptor family.</text>
</comment>
<evidence type="ECO:0000256" key="4">
    <source>
        <dbReference type="ARBA" id="ARBA00022496"/>
    </source>
</evidence>
<feature type="domain" description="TonB-dependent receptor-like beta-barrel" evidence="14">
    <location>
        <begin position="284"/>
        <end position="708"/>
    </location>
</feature>
<reference evidence="16 17" key="1">
    <citation type="submission" date="2014-12" db="EMBL/GenBank/DDBJ databases">
        <title>Draft Genome Sequence of Pseudoalteromonas luteoviolacea HI1.</title>
        <authorList>
            <person name="Asahina A.Y."/>
            <person name="Hadfield M.G."/>
        </authorList>
    </citation>
    <scope>NUCLEOTIDE SEQUENCE [LARGE SCALE GENOMIC DNA]</scope>
    <source>
        <strain evidence="16 17">HI1</strain>
    </source>
</reference>
<keyword evidence="4" id="KW-0410">Iron transport</keyword>
<dbReference type="Pfam" id="PF00593">
    <property type="entry name" value="TonB_dep_Rec_b-barrel"/>
    <property type="match status" value="1"/>
</dbReference>
<feature type="domain" description="TonB-dependent receptor plug" evidence="15">
    <location>
        <begin position="42"/>
        <end position="151"/>
    </location>
</feature>
<dbReference type="OrthoDB" id="7051185at2"/>
<keyword evidence="9 11" id="KW-0472">Membrane</keyword>
<keyword evidence="2 11" id="KW-0813">Transport</keyword>
<dbReference type="GO" id="GO:0009279">
    <property type="term" value="C:cell outer membrane"/>
    <property type="evidence" value="ECO:0007669"/>
    <property type="project" value="UniProtKB-SubCell"/>
</dbReference>
<dbReference type="InterPro" id="IPR039426">
    <property type="entry name" value="TonB-dep_rcpt-like"/>
</dbReference>
<dbReference type="AlphaFoldDB" id="A0A0C1QBK3"/>
<feature type="chain" id="PRO_5002137142" evidence="13">
    <location>
        <begin position="24"/>
        <end position="745"/>
    </location>
</feature>
<organism evidence="16 17">
    <name type="scientific">Pseudoalteromonas luteoviolacea</name>
    <dbReference type="NCBI Taxonomy" id="43657"/>
    <lineage>
        <taxon>Bacteria</taxon>
        <taxon>Pseudomonadati</taxon>
        <taxon>Pseudomonadota</taxon>
        <taxon>Gammaproteobacteria</taxon>
        <taxon>Alteromonadales</taxon>
        <taxon>Pseudoalteromonadaceae</taxon>
        <taxon>Pseudoalteromonas</taxon>
    </lineage>
</organism>
<sequence length="745" mass="83704">MFKLSAISISIFPIMFSPILSYAADDSMEVIEVYAQKRKQNIEDVSVSISTIGANRIARQGIKDATELGHFVANLKVSQNAAEGTPPAINIRGVGLLDYNTANTSPVAMYVDGLSVGSANNQIANLFDIEQVEVLKGPQGTLFGRNSTGGALLVRTKRPDDGNYGYVKLGAGTDDWYRAQGAYNATINDESAVRFAFNHTDYEYTSYNLLETSPEAGLTQSDLRLSYLGEWDKWSAFVKGYYGHWDGIVQPVGSIGVFKDPNPDSPVLCSPREAGSLGCVDNFGFNDGSDDFWAVRVNNDSPHLSIYKGWGLELQWEVQEGSYLTYINGFNRLDRDHAFNCDGSPARLCEGELGLKSELVTNELRYQGQFDDDYWTVGLFHLEERIYQNNHNDILRDLRGVLAPELTTTFFYDNEIVTKTIALFSQYEWRLSEQHMITFGARYSDESVKYDSISRLNFITTPGELDGTIIPFYTANGEVKDDRVSGKLAWNYSPNDDLLIYYSLANGTKSGGYNGGLLSSPEQAEFADYEPEELIAHEAGFKLSNDDVYLLSGAIFYYDYKEQQVFMNQASSTPNAPPLQLLENVGKSTIYGAELELEYLISNHLSSRLAIGYIPEANFEEFIDPVGVALTDNRLPFTSEWNIAAELAYTYPLYEGELSSVVGVDYQSEYYFDQNQNPYAMQSGYALWRANITYQYKQWQLGVWGKNLFDKEYSHLKFDLRSFLGMLEDFKGEGQRIGVDITYNF</sequence>
<evidence type="ECO:0000256" key="9">
    <source>
        <dbReference type="ARBA" id="ARBA00023136"/>
    </source>
</evidence>
<feature type="signal peptide" evidence="13">
    <location>
        <begin position="1"/>
        <end position="23"/>
    </location>
</feature>
<keyword evidence="8 12" id="KW-0798">TonB box</keyword>
<evidence type="ECO:0000256" key="8">
    <source>
        <dbReference type="ARBA" id="ARBA00023077"/>
    </source>
</evidence>
<keyword evidence="5 11" id="KW-0812">Transmembrane</keyword>
<evidence type="ECO:0000256" key="12">
    <source>
        <dbReference type="RuleBase" id="RU003357"/>
    </source>
</evidence>
<evidence type="ECO:0000259" key="14">
    <source>
        <dbReference type="Pfam" id="PF00593"/>
    </source>
</evidence>
<proteinExistence type="inferred from homology"/>
<comment type="caution">
    <text evidence="16">The sequence shown here is derived from an EMBL/GenBank/DDBJ whole genome shotgun (WGS) entry which is preliminary data.</text>
</comment>
<keyword evidence="16" id="KW-0675">Receptor</keyword>
<dbReference type="Gene3D" id="2.40.170.20">
    <property type="entry name" value="TonB-dependent receptor, beta-barrel domain"/>
    <property type="match status" value="1"/>
</dbReference>
<keyword evidence="3 11" id="KW-1134">Transmembrane beta strand</keyword>
<dbReference type="SUPFAM" id="SSF56935">
    <property type="entry name" value="Porins"/>
    <property type="match status" value="1"/>
</dbReference>
<accession>A0A0C1QBK3</accession>
<dbReference type="InterPro" id="IPR000531">
    <property type="entry name" value="Beta-barrel_TonB"/>
</dbReference>
<evidence type="ECO:0000259" key="15">
    <source>
        <dbReference type="Pfam" id="PF07715"/>
    </source>
</evidence>
<dbReference type="InterPro" id="IPR012910">
    <property type="entry name" value="Plug_dom"/>
</dbReference>
<keyword evidence="6" id="KW-0408">Iron</keyword>
<evidence type="ECO:0000313" key="17">
    <source>
        <dbReference type="Proteomes" id="UP000031327"/>
    </source>
</evidence>
<dbReference type="GO" id="GO:0006826">
    <property type="term" value="P:iron ion transport"/>
    <property type="evidence" value="ECO:0007669"/>
    <property type="project" value="UniProtKB-KW"/>
</dbReference>
<evidence type="ECO:0000256" key="10">
    <source>
        <dbReference type="ARBA" id="ARBA00023237"/>
    </source>
</evidence>
<evidence type="ECO:0000256" key="11">
    <source>
        <dbReference type="PROSITE-ProRule" id="PRU01360"/>
    </source>
</evidence>
<evidence type="ECO:0000256" key="6">
    <source>
        <dbReference type="ARBA" id="ARBA00023004"/>
    </source>
</evidence>
<comment type="subcellular location">
    <subcellularLocation>
        <location evidence="1 11">Cell outer membrane</location>
        <topology evidence="1 11">Multi-pass membrane protein</topology>
    </subcellularLocation>
</comment>
<keyword evidence="7" id="KW-0406">Ion transport</keyword>
<evidence type="ECO:0000256" key="3">
    <source>
        <dbReference type="ARBA" id="ARBA00022452"/>
    </source>
</evidence>
<dbReference type="Proteomes" id="UP000031327">
    <property type="component" value="Unassembled WGS sequence"/>
</dbReference>
<dbReference type="PANTHER" id="PTHR32552">
    <property type="entry name" value="FERRICHROME IRON RECEPTOR-RELATED"/>
    <property type="match status" value="1"/>
</dbReference>
<dbReference type="InterPro" id="IPR036942">
    <property type="entry name" value="Beta-barrel_TonB_sf"/>
</dbReference>
<dbReference type="Pfam" id="PF07715">
    <property type="entry name" value="Plug"/>
    <property type="match status" value="1"/>
</dbReference>
<keyword evidence="13" id="KW-0732">Signal</keyword>
<dbReference type="RefSeq" id="WP_039609854.1">
    <property type="nucleotide sequence ID" value="NZ_JWIC01000006.1"/>
</dbReference>